<proteinExistence type="predicted"/>
<dbReference type="EMBL" id="CP022115">
    <property type="protein sequence ID" value="ASJ24405.1"/>
    <property type="molecule type" value="Genomic_DNA"/>
</dbReference>
<name>A0A248LIP5_9NEIS</name>
<gene>
    <name evidence="1" type="ORF">LHGZ1_1574</name>
</gene>
<organism evidence="1 2">
    <name type="scientific">Laribacter hongkongensis</name>
    <dbReference type="NCBI Taxonomy" id="168471"/>
    <lineage>
        <taxon>Bacteria</taxon>
        <taxon>Pseudomonadati</taxon>
        <taxon>Pseudomonadota</taxon>
        <taxon>Betaproteobacteria</taxon>
        <taxon>Neisseriales</taxon>
        <taxon>Aquaspirillaceae</taxon>
        <taxon>Laribacter</taxon>
    </lineage>
</organism>
<evidence type="ECO:0000313" key="1">
    <source>
        <dbReference type="EMBL" id="ASJ24405.1"/>
    </source>
</evidence>
<sequence>MDIRVLNQVRVRPLAWVLPSVWVRLRDLRDRSCRITAGKVVAADRLPWQNRHA</sequence>
<dbReference type="AlphaFoldDB" id="A0A248LIP5"/>
<dbReference type="Proteomes" id="UP000197424">
    <property type="component" value="Chromosome"/>
</dbReference>
<evidence type="ECO:0000313" key="2">
    <source>
        <dbReference type="Proteomes" id="UP000197424"/>
    </source>
</evidence>
<accession>A0A248LIP5</accession>
<reference evidence="2" key="1">
    <citation type="submission" date="2017-06" db="EMBL/GenBank/DDBJ databases">
        <title>Whole genome sequence of Laribacter hongkongensis LHGZ1.</title>
        <authorList>
            <person name="Chen D."/>
            <person name="Wu H."/>
            <person name="Chen J."/>
        </authorList>
    </citation>
    <scope>NUCLEOTIDE SEQUENCE [LARGE SCALE GENOMIC DNA]</scope>
    <source>
        <strain evidence="2">LHGZ1</strain>
    </source>
</reference>
<protein>
    <submittedName>
        <fullName evidence="1">Uncharacterized protein</fullName>
    </submittedName>
</protein>